<dbReference type="EMBL" id="JASNQZ010000011">
    <property type="protein sequence ID" value="KAL0950915.1"/>
    <property type="molecule type" value="Genomic_DNA"/>
</dbReference>
<dbReference type="InterPro" id="IPR000648">
    <property type="entry name" value="Oxysterol-bd"/>
</dbReference>
<organism evidence="3 4">
    <name type="scientific">Hohenbuehelia grisea</name>
    <dbReference type="NCBI Taxonomy" id="104357"/>
    <lineage>
        <taxon>Eukaryota</taxon>
        <taxon>Fungi</taxon>
        <taxon>Dikarya</taxon>
        <taxon>Basidiomycota</taxon>
        <taxon>Agaricomycotina</taxon>
        <taxon>Agaricomycetes</taxon>
        <taxon>Agaricomycetidae</taxon>
        <taxon>Agaricales</taxon>
        <taxon>Pleurotineae</taxon>
        <taxon>Pleurotaceae</taxon>
        <taxon>Hohenbuehelia</taxon>
    </lineage>
</organism>
<gene>
    <name evidence="3" type="ORF">HGRIS_007673</name>
</gene>
<accession>A0ABR3J5J4</accession>
<dbReference type="Gene3D" id="3.30.70.3490">
    <property type="match status" value="1"/>
</dbReference>
<feature type="region of interest" description="Disordered" evidence="2">
    <location>
        <begin position="160"/>
        <end position="194"/>
    </location>
</feature>
<reference evidence="4" key="1">
    <citation type="submission" date="2024-06" db="EMBL/GenBank/DDBJ databases">
        <title>Multi-omics analyses provide insights into the biosynthesis of the anticancer antibiotic pleurotin in Hohenbuehelia grisea.</title>
        <authorList>
            <person name="Weaver J.A."/>
            <person name="Alberti F."/>
        </authorList>
    </citation>
    <scope>NUCLEOTIDE SEQUENCE [LARGE SCALE GENOMIC DNA]</scope>
    <source>
        <strain evidence="4">T-177</strain>
    </source>
</reference>
<sequence length="637" mass="71167">MPYHGGFRPLDGCLQVAPDVSCTDSCLIGEHCRKFIVPASASGTRRSQSLRQASLNISRSGAAIEELGSTIAELDEAICALLAESTSKKPSSLGKKPEKEKHVFGFIKLSHSSPEFSSTNAKDDARRAHPSSRQRAEEALEALKVQYALVLKSLHGGHLENSQGSFPSSLPRTEEEDEPHVRSPSHASFYNKPQSSRRVSLAASSISDCEWFDAPEGAEEFVLDVQMIEGTEQPSRMLTNDSRSSLDDDRSSIDTDINDDRPNTPPVSSPEPHIVRRSELPSPIVADEGSLFAVLKKNVGKDLSTIALPVTFNEPLTLLQRAAEEVEYYDLLAQAASSSDPVEQMCFVAAFAVSSYAHTQHRTGRKGFNPMLAETFEDERMKFIAEKVRHQPVVMAYHAEGPGWELTATSSGKTKFWGKSLEIIPLGVTRLQIGNDHYEWRKPSSFLRNMMVGTKYLEHCGKLCIDNATNGMRCVLEFKQAGYWGATNQVSGVVHSSSDDVVARLDGKWDDQIAQTLDSDHFRVLWRVTQPPKNVHEYYGFTSFGMTLNEVTPDMKGKLPATDSRYRPDVRALEEGDLDTAEAEKVRVEEAQRERRRRGEERQPRWFKEEGDEWVYAGGYWEARARGWKDAPIEPLW</sequence>
<name>A0ABR3J5J4_9AGAR</name>
<dbReference type="Proteomes" id="UP001556367">
    <property type="component" value="Unassembled WGS sequence"/>
</dbReference>
<evidence type="ECO:0000256" key="1">
    <source>
        <dbReference type="ARBA" id="ARBA00008842"/>
    </source>
</evidence>
<dbReference type="PANTHER" id="PTHR10972">
    <property type="entry name" value="OXYSTEROL-BINDING PROTEIN-RELATED"/>
    <property type="match status" value="1"/>
</dbReference>
<comment type="caution">
    <text evidence="3">The sequence shown here is derived from an EMBL/GenBank/DDBJ whole genome shotgun (WGS) entry which is preliminary data.</text>
</comment>
<dbReference type="PANTHER" id="PTHR10972:SF203">
    <property type="entry name" value="OXYSTEROL-BINDING PROTEIN HOMOLOG 3"/>
    <property type="match status" value="1"/>
</dbReference>
<evidence type="ECO:0000256" key="2">
    <source>
        <dbReference type="SAM" id="MobiDB-lite"/>
    </source>
</evidence>
<dbReference type="Pfam" id="PF01237">
    <property type="entry name" value="Oxysterol_BP"/>
    <property type="match status" value="1"/>
</dbReference>
<evidence type="ECO:0008006" key="5">
    <source>
        <dbReference type="Google" id="ProtNLM"/>
    </source>
</evidence>
<feature type="compositionally biased region" description="Basic and acidic residues" evidence="2">
    <location>
        <begin position="244"/>
        <end position="262"/>
    </location>
</feature>
<keyword evidence="4" id="KW-1185">Reference proteome</keyword>
<feature type="region of interest" description="Disordered" evidence="2">
    <location>
        <begin position="232"/>
        <end position="279"/>
    </location>
</feature>
<evidence type="ECO:0000313" key="4">
    <source>
        <dbReference type="Proteomes" id="UP001556367"/>
    </source>
</evidence>
<feature type="compositionally biased region" description="Polar residues" evidence="2">
    <location>
        <begin position="160"/>
        <end position="171"/>
    </location>
</feature>
<dbReference type="SUPFAM" id="SSF144000">
    <property type="entry name" value="Oxysterol-binding protein-like"/>
    <property type="match status" value="1"/>
</dbReference>
<proteinExistence type="inferred from homology"/>
<feature type="compositionally biased region" description="Basic and acidic residues" evidence="2">
    <location>
        <begin position="582"/>
        <end position="603"/>
    </location>
</feature>
<feature type="compositionally biased region" description="Polar residues" evidence="2">
    <location>
        <begin position="185"/>
        <end position="194"/>
    </location>
</feature>
<dbReference type="InterPro" id="IPR037239">
    <property type="entry name" value="OSBP_sf"/>
</dbReference>
<feature type="region of interest" description="Disordered" evidence="2">
    <location>
        <begin position="573"/>
        <end position="603"/>
    </location>
</feature>
<evidence type="ECO:0000313" key="3">
    <source>
        <dbReference type="EMBL" id="KAL0950915.1"/>
    </source>
</evidence>
<dbReference type="Gene3D" id="2.40.160.120">
    <property type="match status" value="1"/>
</dbReference>
<feature type="region of interest" description="Disordered" evidence="2">
    <location>
        <begin position="113"/>
        <end position="136"/>
    </location>
</feature>
<protein>
    <recommendedName>
        <fullName evidence="5">Oxysterol-binding protein</fullName>
    </recommendedName>
</protein>
<comment type="similarity">
    <text evidence="1">Belongs to the OSBP family.</text>
</comment>